<protein>
    <recommendedName>
        <fullName evidence="4">Transmembrane protein</fullName>
    </recommendedName>
</protein>
<comment type="caution">
    <text evidence="2">The sequence shown here is derived from an EMBL/GenBank/DDBJ whole genome shotgun (WGS) entry which is preliminary data.</text>
</comment>
<accession>A0ABV6RUH5</accession>
<name>A0ABV6RUH5_9GAMM</name>
<gene>
    <name evidence="2" type="ORF">ACFFGH_22590</name>
</gene>
<dbReference type="EMBL" id="JBHLTG010000006">
    <property type="protein sequence ID" value="MFC0680628.1"/>
    <property type="molecule type" value="Genomic_DNA"/>
</dbReference>
<keyword evidence="1" id="KW-0472">Membrane</keyword>
<evidence type="ECO:0008006" key="4">
    <source>
        <dbReference type="Google" id="ProtNLM"/>
    </source>
</evidence>
<evidence type="ECO:0000256" key="1">
    <source>
        <dbReference type="SAM" id="Phobius"/>
    </source>
</evidence>
<sequence>MPTTQAGSATEHRAADEYRLPAYRLNLMRFGYLVMGVGLVVFRWPSLLQASSLSVMEGAVVCLMVALSLLAFLGLRYPIAMMPVLVFEVAWKLLWLAVVAVPHLLANDMDAPTEKLFSSVLWVVIIIAVTPWDYVWKRYVKEPGDRWRRSA</sequence>
<feature type="transmembrane region" description="Helical" evidence="1">
    <location>
        <begin position="116"/>
        <end position="136"/>
    </location>
</feature>
<evidence type="ECO:0000313" key="3">
    <source>
        <dbReference type="Proteomes" id="UP001589896"/>
    </source>
</evidence>
<keyword evidence="1" id="KW-1133">Transmembrane helix</keyword>
<dbReference type="RefSeq" id="WP_386672544.1">
    <property type="nucleotide sequence ID" value="NZ_JBHLTG010000006.1"/>
</dbReference>
<feature type="transmembrane region" description="Helical" evidence="1">
    <location>
        <begin position="27"/>
        <end position="46"/>
    </location>
</feature>
<feature type="transmembrane region" description="Helical" evidence="1">
    <location>
        <begin position="84"/>
        <end position="104"/>
    </location>
</feature>
<organism evidence="2 3">
    <name type="scientific">Lysobacter korlensis</name>
    <dbReference type="NCBI Taxonomy" id="553636"/>
    <lineage>
        <taxon>Bacteria</taxon>
        <taxon>Pseudomonadati</taxon>
        <taxon>Pseudomonadota</taxon>
        <taxon>Gammaproteobacteria</taxon>
        <taxon>Lysobacterales</taxon>
        <taxon>Lysobacteraceae</taxon>
        <taxon>Lysobacter</taxon>
    </lineage>
</organism>
<evidence type="ECO:0000313" key="2">
    <source>
        <dbReference type="EMBL" id="MFC0680628.1"/>
    </source>
</evidence>
<keyword evidence="1" id="KW-0812">Transmembrane</keyword>
<keyword evidence="3" id="KW-1185">Reference proteome</keyword>
<reference evidence="2 3" key="1">
    <citation type="submission" date="2024-09" db="EMBL/GenBank/DDBJ databases">
        <authorList>
            <person name="Sun Q."/>
            <person name="Mori K."/>
        </authorList>
    </citation>
    <scope>NUCLEOTIDE SEQUENCE [LARGE SCALE GENOMIC DNA]</scope>
    <source>
        <strain evidence="2 3">KCTC 23076</strain>
    </source>
</reference>
<proteinExistence type="predicted"/>
<feature type="transmembrane region" description="Helical" evidence="1">
    <location>
        <begin position="58"/>
        <end position="77"/>
    </location>
</feature>
<dbReference type="Proteomes" id="UP001589896">
    <property type="component" value="Unassembled WGS sequence"/>
</dbReference>